<dbReference type="GO" id="GO:0005525">
    <property type="term" value="F:GTP binding"/>
    <property type="evidence" value="ECO:0007669"/>
    <property type="project" value="UniProtKB-KW"/>
</dbReference>
<proteinExistence type="inferred from homology"/>
<dbReference type="InterPro" id="IPR049577">
    <property type="entry name" value="GMPP_N"/>
</dbReference>
<dbReference type="FunFam" id="3.90.550.10:FF:000046">
    <property type="entry name" value="Mannose-1-phosphate guanylyltransferase (GDP)"/>
    <property type="match status" value="1"/>
</dbReference>
<dbReference type="InterPro" id="IPR005835">
    <property type="entry name" value="NTP_transferase_dom"/>
</dbReference>
<comment type="similarity">
    <text evidence="1">Belongs to the mannose-6-phosphate isomerase type 2 family.</text>
</comment>
<evidence type="ECO:0000256" key="5">
    <source>
        <dbReference type="ARBA" id="ARBA00022741"/>
    </source>
</evidence>
<evidence type="ECO:0000256" key="1">
    <source>
        <dbReference type="ARBA" id="ARBA00006115"/>
    </source>
</evidence>
<reference evidence="9 10" key="1">
    <citation type="submission" date="2019-07" db="EMBL/GenBank/DDBJ databases">
        <authorList>
            <person name="Huq M.A."/>
        </authorList>
    </citation>
    <scope>NUCLEOTIDE SEQUENCE [LARGE SCALE GENOMIC DNA]</scope>
    <source>
        <strain evidence="9 10">MAH-3</strain>
    </source>
</reference>
<protein>
    <recommendedName>
        <fullName evidence="2">mannose-1-phosphate guanylyltransferase</fullName>
        <ecNumber evidence="2">2.7.7.13</ecNumber>
    </recommendedName>
</protein>
<evidence type="ECO:0000256" key="4">
    <source>
        <dbReference type="ARBA" id="ARBA00022695"/>
    </source>
</evidence>
<name>A0A556MNN7_9FLAO</name>
<dbReference type="EC" id="2.7.7.13" evidence="2"/>
<dbReference type="InterPro" id="IPR051161">
    <property type="entry name" value="Mannose-6P_isomerase_type2"/>
</dbReference>
<dbReference type="Proteomes" id="UP000316008">
    <property type="component" value="Unassembled WGS sequence"/>
</dbReference>
<comment type="catalytic activity">
    <reaction evidence="7">
        <text>alpha-D-mannose 1-phosphate + GTP + H(+) = GDP-alpha-D-mannose + diphosphate</text>
        <dbReference type="Rhea" id="RHEA:15229"/>
        <dbReference type="ChEBI" id="CHEBI:15378"/>
        <dbReference type="ChEBI" id="CHEBI:33019"/>
        <dbReference type="ChEBI" id="CHEBI:37565"/>
        <dbReference type="ChEBI" id="CHEBI:57527"/>
        <dbReference type="ChEBI" id="CHEBI:58409"/>
        <dbReference type="EC" id="2.7.7.13"/>
    </reaction>
</comment>
<dbReference type="SUPFAM" id="SSF53448">
    <property type="entry name" value="Nucleotide-diphospho-sugar transferases"/>
    <property type="match status" value="1"/>
</dbReference>
<dbReference type="GO" id="GO:0009298">
    <property type="term" value="P:GDP-mannose biosynthetic process"/>
    <property type="evidence" value="ECO:0007669"/>
    <property type="project" value="TreeGrafter"/>
</dbReference>
<evidence type="ECO:0000256" key="2">
    <source>
        <dbReference type="ARBA" id="ARBA00012387"/>
    </source>
</evidence>
<dbReference type="PANTHER" id="PTHR46390:SF1">
    <property type="entry name" value="MANNOSE-1-PHOSPHATE GUANYLYLTRANSFERASE"/>
    <property type="match status" value="1"/>
</dbReference>
<dbReference type="EMBL" id="VLPL01000007">
    <property type="protein sequence ID" value="TSJ41516.1"/>
    <property type="molecule type" value="Genomic_DNA"/>
</dbReference>
<keyword evidence="3 9" id="KW-0808">Transferase</keyword>
<comment type="caution">
    <text evidence="9">The sequence shown here is derived from an EMBL/GenBank/DDBJ whole genome shotgun (WGS) entry which is preliminary data.</text>
</comment>
<dbReference type="Pfam" id="PF00483">
    <property type="entry name" value="NTP_transferase"/>
    <property type="match status" value="1"/>
</dbReference>
<dbReference type="OrthoDB" id="9806359at2"/>
<evidence type="ECO:0000313" key="9">
    <source>
        <dbReference type="EMBL" id="TSJ41516.1"/>
    </source>
</evidence>
<organism evidence="9 10">
    <name type="scientific">Fluviicola chungangensis</name>
    <dbReference type="NCBI Taxonomy" id="2597671"/>
    <lineage>
        <taxon>Bacteria</taxon>
        <taxon>Pseudomonadati</taxon>
        <taxon>Bacteroidota</taxon>
        <taxon>Flavobacteriia</taxon>
        <taxon>Flavobacteriales</taxon>
        <taxon>Crocinitomicaceae</taxon>
        <taxon>Fluviicola</taxon>
    </lineage>
</organism>
<keyword evidence="4 9" id="KW-0548">Nucleotidyltransferase</keyword>
<dbReference type="PANTHER" id="PTHR46390">
    <property type="entry name" value="MANNOSE-1-PHOSPHATE GUANYLYLTRANSFERASE"/>
    <property type="match status" value="1"/>
</dbReference>
<dbReference type="Gene3D" id="3.90.550.10">
    <property type="entry name" value="Spore Coat Polysaccharide Biosynthesis Protein SpsA, Chain A"/>
    <property type="match status" value="1"/>
</dbReference>
<dbReference type="InterPro" id="IPR029044">
    <property type="entry name" value="Nucleotide-diphossugar_trans"/>
</dbReference>
<gene>
    <name evidence="9" type="ORF">FO442_13710</name>
</gene>
<evidence type="ECO:0000256" key="6">
    <source>
        <dbReference type="ARBA" id="ARBA00023134"/>
    </source>
</evidence>
<sequence length="362" mass="40942">MKDNYCVIMAGGIGSRFWPMSTVQRPKQFLDVLGIGKSLLRMTFERLLHIAPAENIYIVTNANYFSLVKEQLPELSDGQILTEPERKNTAPCITYAAAKIHALNPNATLVVAPSDHLILKEDKFTEIVHTAIATANKEDRLVTLGIKPTRPDTGYGYIEFIEDGDILPGQVKDVKHFTEKPNRELAEIFLRSGNYYWNSGIFIWRAKTILNALEKFKPELFHLFTDQSGKYNTPEEQAYVNASFAACEDISIDFAVMENAKNVDVVLANFDWSDLGTWGSLYSHLEKDYNGNAVIGDHVHMINSENCIVNLPSNKLALIQGLENYIIVESDNMLMILNQHDEQNLKKYMAPMEEASPEFFPK</sequence>
<keyword evidence="10" id="KW-1185">Reference proteome</keyword>
<dbReference type="RefSeq" id="WP_144333777.1">
    <property type="nucleotide sequence ID" value="NZ_VLPL01000007.1"/>
</dbReference>
<dbReference type="AlphaFoldDB" id="A0A556MNN7"/>
<evidence type="ECO:0000256" key="7">
    <source>
        <dbReference type="ARBA" id="ARBA00047343"/>
    </source>
</evidence>
<keyword evidence="5" id="KW-0547">Nucleotide-binding</keyword>
<dbReference type="SUPFAM" id="SSF159283">
    <property type="entry name" value="Guanosine diphospho-D-mannose pyrophosphorylase/mannose-6-phosphate isomerase linker domain"/>
    <property type="match status" value="1"/>
</dbReference>
<evidence type="ECO:0000313" key="10">
    <source>
        <dbReference type="Proteomes" id="UP000316008"/>
    </source>
</evidence>
<dbReference type="GO" id="GO:0004475">
    <property type="term" value="F:mannose-1-phosphate guanylyltransferase (GTP) activity"/>
    <property type="evidence" value="ECO:0007669"/>
    <property type="project" value="UniProtKB-EC"/>
</dbReference>
<feature type="domain" description="Nucleotidyl transferase" evidence="8">
    <location>
        <begin position="7"/>
        <end position="287"/>
    </location>
</feature>
<evidence type="ECO:0000256" key="3">
    <source>
        <dbReference type="ARBA" id="ARBA00022679"/>
    </source>
</evidence>
<evidence type="ECO:0000259" key="8">
    <source>
        <dbReference type="Pfam" id="PF00483"/>
    </source>
</evidence>
<accession>A0A556MNN7</accession>
<keyword evidence="6" id="KW-0342">GTP-binding</keyword>
<dbReference type="CDD" id="cd02509">
    <property type="entry name" value="GDP-M1P_Guanylyltransferase"/>
    <property type="match status" value="1"/>
</dbReference>